<evidence type="ECO:0000313" key="2">
    <source>
        <dbReference type="EMBL" id="KZP05511.1"/>
    </source>
</evidence>
<protein>
    <submittedName>
        <fullName evidence="2">Uncharacterized protein</fullName>
    </submittedName>
</protein>
<dbReference type="EMBL" id="KV417834">
    <property type="protein sequence ID" value="KZP05511.1"/>
    <property type="molecule type" value="Genomic_DNA"/>
</dbReference>
<evidence type="ECO:0000313" key="3">
    <source>
        <dbReference type="Proteomes" id="UP000076532"/>
    </source>
</evidence>
<organism evidence="2 3">
    <name type="scientific">Athelia psychrophila</name>
    <dbReference type="NCBI Taxonomy" id="1759441"/>
    <lineage>
        <taxon>Eukaryota</taxon>
        <taxon>Fungi</taxon>
        <taxon>Dikarya</taxon>
        <taxon>Basidiomycota</taxon>
        <taxon>Agaricomycotina</taxon>
        <taxon>Agaricomycetes</taxon>
        <taxon>Agaricomycetidae</taxon>
        <taxon>Atheliales</taxon>
        <taxon>Atheliaceae</taxon>
        <taxon>Athelia</taxon>
    </lineage>
</organism>
<feature type="region of interest" description="Disordered" evidence="1">
    <location>
        <begin position="1"/>
        <end position="27"/>
    </location>
</feature>
<evidence type="ECO:0000256" key="1">
    <source>
        <dbReference type="SAM" id="MobiDB-lite"/>
    </source>
</evidence>
<sequence length="74" mass="8180">MEGKGIRDGRRILSATTSTDDEASRAPFSNCKAGGEWAVADTPISRYAGGYIHRRPLSLLSTRRSHMKDIKDMI</sequence>
<keyword evidence="3" id="KW-1185">Reference proteome</keyword>
<accession>A0A167VYQ9</accession>
<feature type="compositionally biased region" description="Basic and acidic residues" evidence="1">
    <location>
        <begin position="1"/>
        <end position="11"/>
    </location>
</feature>
<gene>
    <name evidence="2" type="ORF">FIBSPDRAFT_877445</name>
</gene>
<dbReference type="Proteomes" id="UP000076532">
    <property type="component" value="Unassembled WGS sequence"/>
</dbReference>
<reference evidence="2 3" key="1">
    <citation type="journal article" date="2016" name="Mol. Biol. Evol.">
        <title>Comparative Genomics of Early-Diverging Mushroom-Forming Fungi Provides Insights into the Origins of Lignocellulose Decay Capabilities.</title>
        <authorList>
            <person name="Nagy L.G."/>
            <person name="Riley R."/>
            <person name="Tritt A."/>
            <person name="Adam C."/>
            <person name="Daum C."/>
            <person name="Floudas D."/>
            <person name="Sun H."/>
            <person name="Yadav J.S."/>
            <person name="Pangilinan J."/>
            <person name="Larsson K.H."/>
            <person name="Matsuura K."/>
            <person name="Barry K."/>
            <person name="Labutti K."/>
            <person name="Kuo R."/>
            <person name="Ohm R.A."/>
            <person name="Bhattacharya S.S."/>
            <person name="Shirouzu T."/>
            <person name="Yoshinaga Y."/>
            <person name="Martin F.M."/>
            <person name="Grigoriev I.V."/>
            <person name="Hibbett D.S."/>
        </authorList>
    </citation>
    <scope>NUCLEOTIDE SEQUENCE [LARGE SCALE GENOMIC DNA]</scope>
    <source>
        <strain evidence="2 3">CBS 109695</strain>
    </source>
</reference>
<proteinExistence type="predicted"/>
<dbReference type="AlphaFoldDB" id="A0A167VYQ9"/>
<name>A0A167VYQ9_9AGAM</name>